<keyword evidence="4" id="KW-1185">Reference proteome</keyword>
<evidence type="ECO:0000256" key="2">
    <source>
        <dbReference type="SAM" id="MobiDB-lite"/>
    </source>
</evidence>
<dbReference type="Proteomes" id="UP000298061">
    <property type="component" value="Unassembled WGS sequence"/>
</dbReference>
<name>A0A4Z0AA53_9AGAM</name>
<feature type="compositionally biased region" description="Basic and acidic residues" evidence="2">
    <location>
        <begin position="141"/>
        <end position="151"/>
    </location>
</feature>
<evidence type="ECO:0000256" key="1">
    <source>
        <dbReference type="SAM" id="Coils"/>
    </source>
</evidence>
<evidence type="ECO:0000313" key="4">
    <source>
        <dbReference type="Proteomes" id="UP000298061"/>
    </source>
</evidence>
<proteinExistence type="predicted"/>
<feature type="coiled-coil region" evidence="1">
    <location>
        <begin position="207"/>
        <end position="277"/>
    </location>
</feature>
<reference evidence="3 4" key="1">
    <citation type="submission" date="2019-02" db="EMBL/GenBank/DDBJ databases">
        <title>Genome sequencing of the rare red list fungi Hericium alpestre (H. flagellum).</title>
        <authorList>
            <person name="Buettner E."/>
            <person name="Kellner H."/>
        </authorList>
    </citation>
    <scope>NUCLEOTIDE SEQUENCE [LARGE SCALE GENOMIC DNA]</scope>
    <source>
        <strain evidence="3 4">DSM 108284</strain>
    </source>
</reference>
<dbReference type="AlphaFoldDB" id="A0A4Z0AA53"/>
<gene>
    <name evidence="3" type="ORF">EWM64_g1595</name>
</gene>
<sequence length="289" mass="32002">MLASRGPHAVPQSLPHNYATDAPVQKQGVPAAGSATSSIMDPPLRAAEPWTHFRGPVVQDPIGQTSESTSRKRKAGDEDSGEDDSASISAQHEQERTTRIPARLKGKGKARHTDPDAAEGAGPSTPPLTLLPAHSNQKRGKKEDDAKDYATKSRAYNGASRLILNDLMCTDHKVHYKLGGSKKPEKEVLENDVKHERDQLAIFLSGRTQYALELDEANRRLLQEKKQLEDTHHSLFATFKAELKEKDDECIQLRVNERKWKQDVVALNQEIATLKEDVVSRSDDILPIA</sequence>
<keyword evidence="1" id="KW-0175">Coiled coil</keyword>
<accession>A0A4Z0AA53</accession>
<comment type="caution">
    <text evidence="3">The sequence shown here is derived from an EMBL/GenBank/DDBJ whole genome shotgun (WGS) entry which is preliminary data.</text>
</comment>
<protein>
    <submittedName>
        <fullName evidence="3">Uncharacterized protein</fullName>
    </submittedName>
</protein>
<dbReference type="EMBL" id="SFCI01000111">
    <property type="protein sequence ID" value="TFY82408.1"/>
    <property type="molecule type" value="Genomic_DNA"/>
</dbReference>
<evidence type="ECO:0000313" key="3">
    <source>
        <dbReference type="EMBL" id="TFY82408.1"/>
    </source>
</evidence>
<organism evidence="3 4">
    <name type="scientific">Hericium alpestre</name>
    <dbReference type="NCBI Taxonomy" id="135208"/>
    <lineage>
        <taxon>Eukaryota</taxon>
        <taxon>Fungi</taxon>
        <taxon>Dikarya</taxon>
        <taxon>Basidiomycota</taxon>
        <taxon>Agaricomycotina</taxon>
        <taxon>Agaricomycetes</taxon>
        <taxon>Russulales</taxon>
        <taxon>Hericiaceae</taxon>
        <taxon>Hericium</taxon>
    </lineage>
</organism>
<feature type="region of interest" description="Disordered" evidence="2">
    <location>
        <begin position="1"/>
        <end position="152"/>
    </location>
</feature>